<keyword evidence="5" id="KW-1185">Reference proteome</keyword>
<dbReference type="EMBL" id="CATOUU010000224">
    <property type="protein sequence ID" value="CAI9921482.1"/>
    <property type="molecule type" value="Genomic_DNA"/>
</dbReference>
<organism evidence="3">
    <name type="scientific">Hexamita inflata</name>
    <dbReference type="NCBI Taxonomy" id="28002"/>
    <lineage>
        <taxon>Eukaryota</taxon>
        <taxon>Metamonada</taxon>
        <taxon>Diplomonadida</taxon>
        <taxon>Hexamitidae</taxon>
        <taxon>Hexamitinae</taxon>
        <taxon>Hexamita</taxon>
    </lineage>
</organism>
<evidence type="ECO:0000313" key="3">
    <source>
        <dbReference type="EMBL" id="CAI9921482.1"/>
    </source>
</evidence>
<feature type="transmembrane region" description="Helical" evidence="2">
    <location>
        <begin position="680"/>
        <end position="703"/>
    </location>
</feature>
<keyword evidence="2" id="KW-0812">Transmembrane</keyword>
<comment type="caution">
    <text evidence="3">The sequence shown here is derived from an EMBL/GenBank/DDBJ whole genome shotgun (WGS) entry which is preliminary data.</text>
</comment>
<keyword evidence="2" id="KW-1133">Transmembrane helix</keyword>
<dbReference type="EMBL" id="CAXDID020000314">
    <property type="protein sequence ID" value="CAL6075523.1"/>
    <property type="molecule type" value="Genomic_DNA"/>
</dbReference>
<protein>
    <submittedName>
        <fullName evidence="3">Uncharacterized protein</fullName>
    </submittedName>
</protein>
<name>A0AA86NLN0_9EUKA</name>
<feature type="region of interest" description="Disordered" evidence="1">
    <location>
        <begin position="728"/>
        <end position="756"/>
    </location>
</feature>
<feature type="compositionally biased region" description="Basic residues" evidence="1">
    <location>
        <begin position="739"/>
        <end position="756"/>
    </location>
</feature>
<sequence>MLSSIIVLHDLQIKAASLPTLTIWEKCSALQTKVDYNWAAGAYNCIDMQNRICSTPTDIRHIDEKCNNTNCKNGALRSFNTGSANQYYCICDKVRLEDNLTCADTCPQNDTIKYFDSQGYCVKVCPVGFTIDLTGTKCIEITLCFAQAFINSSTKIPSTKIIQNETNGVLQRWCVCDNISHLLQTNNITCVPSCIKDIMIQDNNKCSCNKSQSIYDPLCPCSESQIMVPQAPNSNIYVCLDKCKDGKVLNFNHTSCDDSCPQGLINVSSVCQCNPNNYTQECPCPNYQPYKMNGQCLRFCPQYYYVNSFYECAPVVQNCTNLTVLDYDGTCKPKCTGVVIYQLEVSVELVCMKVCPMGLYLDFNSRCVVRCPGNSGFDEDNKCTCGIKKLNVQRDLCVDQCGANEKIDVNGYCVCNPSFKYVVNGVCSATCEAVWRYGYDRVKCLLKTDCAFPNALFDSNQTNEDAYDFVLFDPTQPKKGLVCNQGCSSFVDRATSMCIDTCAYVNESFKICESEASCVHRDPIQSGFTCKASCSSAQIAMDVMCVNKCAQFIENYTCVDACDSAVYTVLNNTNICSTKAQCVQPNGLFFISTQYQCKDCTGYYYGREDKICSTTCTYINETTCESPSDKINCPFVRANPVQNDLDLTYNCVKACLDDVEIAVDGVCVIKPKKNLSSTTVYAILGVLGVVAVVSVALMIVTCVKRKGSVTEHEEKLIEKIEPSKYSAAKEDAEMAPKAKVAHKKPAPKKMPPKILQ</sequence>
<proteinExistence type="predicted"/>
<gene>
    <name evidence="4" type="ORF">HINF_LOCUS57248</name>
    <name evidence="3" type="ORF">HINF_LOCUS9127</name>
</gene>
<keyword evidence="2" id="KW-0472">Membrane</keyword>
<dbReference type="AlphaFoldDB" id="A0AA86NLN0"/>
<dbReference type="Proteomes" id="UP001642409">
    <property type="component" value="Unassembled WGS sequence"/>
</dbReference>
<evidence type="ECO:0000313" key="4">
    <source>
        <dbReference type="EMBL" id="CAL6075523.1"/>
    </source>
</evidence>
<evidence type="ECO:0000256" key="2">
    <source>
        <dbReference type="SAM" id="Phobius"/>
    </source>
</evidence>
<reference evidence="3" key="1">
    <citation type="submission" date="2023-06" db="EMBL/GenBank/DDBJ databases">
        <authorList>
            <person name="Kurt Z."/>
        </authorList>
    </citation>
    <scope>NUCLEOTIDE SEQUENCE</scope>
</reference>
<accession>A0AA86NLN0</accession>
<evidence type="ECO:0000313" key="5">
    <source>
        <dbReference type="Proteomes" id="UP001642409"/>
    </source>
</evidence>
<reference evidence="4 5" key="2">
    <citation type="submission" date="2024-07" db="EMBL/GenBank/DDBJ databases">
        <authorList>
            <person name="Akdeniz Z."/>
        </authorList>
    </citation>
    <scope>NUCLEOTIDE SEQUENCE [LARGE SCALE GENOMIC DNA]</scope>
</reference>
<evidence type="ECO:0000256" key="1">
    <source>
        <dbReference type="SAM" id="MobiDB-lite"/>
    </source>
</evidence>